<accession>A0A4S1CM70</accession>
<feature type="transmembrane region" description="Helical" evidence="1">
    <location>
        <begin position="64"/>
        <end position="84"/>
    </location>
</feature>
<evidence type="ECO:0000313" key="3">
    <source>
        <dbReference type="EMBL" id="TGU74908.1"/>
    </source>
</evidence>
<dbReference type="AlphaFoldDB" id="A0A4S1CM70"/>
<evidence type="ECO:0000256" key="1">
    <source>
        <dbReference type="SAM" id="Phobius"/>
    </source>
</evidence>
<gene>
    <name evidence="3" type="ORF">E4633_05475</name>
</gene>
<organism evidence="3 4">
    <name type="scientific">Geomonas terrae</name>
    <dbReference type="NCBI Taxonomy" id="2562681"/>
    <lineage>
        <taxon>Bacteria</taxon>
        <taxon>Pseudomonadati</taxon>
        <taxon>Thermodesulfobacteriota</taxon>
        <taxon>Desulfuromonadia</taxon>
        <taxon>Geobacterales</taxon>
        <taxon>Geobacteraceae</taxon>
        <taxon>Geomonas</taxon>
    </lineage>
</organism>
<dbReference type="EMBL" id="SRSC01000001">
    <property type="protein sequence ID" value="TGU74908.1"/>
    <property type="molecule type" value="Genomic_DNA"/>
</dbReference>
<sequence length="103" mass="11277">MGDRKQWEKTLRSAIMLPALLLALACFSSVSQAWDGVDEAVVEKVAKEHGREAKPPLLDLSGDLLLFAFLMAGAVGGFVAGYYWRDLTAQKPRKDDASSLKHT</sequence>
<comment type="caution">
    <text evidence="3">The sequence shown here is derived from an EMBL/GenBank/DDBJ whole genome shotgun (WGS) entry which is preliminary data.</text>
</comment>
<protein>
    <submittedName>
        <fullName evidence="3">Cobalt ABC transporter permease</fullName>
    </submittedName>
</protein>
<dbReference type="RefSeq" id="WP_135869226.1">
    <property type="nucleotide sequence ID" value="NZ_SRSC01000001.1"/>
</dbReference>
<name>A0A4S1CM70_9BACT</name>
<feature type="chain" id="PRO_5020637459" evidence="2">
    <location>
        <begin position="34"/>
        <end position="103"/>
    </location>
</feature>
<keyword evidence="1" id="KW-0472">Membrane</keyword>
<keyword evidence="1" id="KW-1133">Transmembrane helix</keyword>
<reference evidence="3 4" key="1">
    <citation type="submission" date="2019-04" db="EMBL/GenBank/DDBJ databases">
        <title>Geobacter oryzae sp. nov., ferric-reducing bacteria isolated from paddy soil.</title>
        <authorList>
            <person name="Xu Z."/>
            <person name="Masuda Y."/>
            <person name="Itoh H."/>
            <person name="Senoo K."/>
        </authorList>
    </citation>
    <scope>NUCLEOTIDE SEQUENCE [LARGE SCALE GENOMIC DNA]</scope>
    <source>
        <strain evidence="3 4">Red111</strain>
    </source>
</reference>
<keyword evidence="2" id="KW-0732">Signal</keyword>
<keyword evidence="1" id="KW-0812">Transmembrane</keyword>
<dbReference type="PROSITE" id="PS51257">
    <property type="entry name" value="PROKAR_LIPOPROTEIN"/>
    <property type="match status" value="1"/>
</dbReference>
<keyword evidence="4" id="KW-1185">Reference proteome</keyword>
<feature type="signal peptide" evidence="2">
    <location>
        <begin position="1"/>
        <end position="33"/>
    </location>
</feature>
<evidence type="ECO:0000313" key="4">
    <source>
        <dbReference type="Proteomes" id="UP000306416"/>
    </source>
</evidence>
<evidence type="ECO:0000256" key="2">
    <source>
        <dbReference type="SAM" id="SignalP"/>
    </source>
</evidence>
<dbReference type="Proteomes" id="UP000306416">
    <property type="component" value="Unassembled WGS sequence"/>
</dbReference>
<proteinExistence type="predicted"/>